<protein>
    <recommendedName>
        <fullName evidence="2">RGS domain-containing protein</fullName>
    </recommendedName>
</protein>
<feature type="compositionally biased region" description="Gly residues" evidence="1">
    <location>
        <begin position="235"/>
        <end position="244"/>
    </location>
</feature>
<dbReference type="EMBL" id="FN649733">
    <property type="protein sequence ID" value="CBJ28884.1"/>
    <property type="molecule type" value="Genomic_DNA"/>
</dbReference>
<feature type="domain" description="RGS" evidence="2">
    <location>
        <begin position="30"/>
        <end position="145"/>
    </location>
</feature>
<dbReference type="CDD" id="cd07440">
    <property type="entry name" value="RGS"/>
    <property type="match status" value="1"/>
</dbReference>
<feature type="region of interest" description="Disordered" evidence="1">
    <location>
        <begin position="162"/>
        <end position="249"/>
    </location>
</feature>
<dbReference type="InterPro" id="IPR044926">
    <property type="entry name" value="RGS_subdomain_2"/>
</dbReference>
<dbReference type="EMBL" id="FN647892">
    <property type="protein sequence ID" value="CBJ28884.1"/>
    <property type="molecule type" value="Genomic_DNA"/>
</dbReference>
<feature type="compositionally biased region" description="Low complexity" evidence="1">
    <location>
        <begin position="305"/>
        <end position="316"/>
    </location>
</feature>
<evidence type="ECO:0000313" key="3">
    <source>
        <dbReference type="EMBL" id="CBJ28884.1"/>
    </source>
</evidence>
<dbReference type="PANTHER" id="PTHR10845">
    <property type="entry name" value="REGULATOR OF G PROTEIN SIGNALING"/>
    <property type="match status" value="1"/>
</dbReference>
<organism evidence="3 4">
    <name type="scientific">Ectocarpus siliculosus</name>
    <name type="common">Brown alga</name>
    <name type="synonym">Conferva siliculosa</name>
    <dbReference type="NCBI Taxonomy" id="2880"/>
    <lineage>
        <taxon>Eukaryota</taxon>
        <taxon>Sar</taxon>
        <taxon>Stramenopiles</taxon>
        <taxon>Ochrophyta</taxon>
        <taxon>PX clade</taxon>
        <taxon>Phaeophyceae</taxon>
        <taxon>Ectocarpales</taxon>
        <taxon>Ectocarpaceae</taxon>
        <taxon>Ectocarpus</taxon>
    </lineage>
</organism>
<dbReference type="PANTHER" id="PTHR10845:SF192">
    <property type="entry name" value="DOUBLE HIT, ISOFORM B"/>
    <property type="match status" value="1"/>
</dbReference>
<dbReference type="SUPFAM" id="SSF48097">
    <property type="entry name" value="Regulator of G-protein signaling, RGS"/>
    <property type="match status" value="1"/>
</dbReference>
<reference evidence="3 4" key="1">
    <citation type="journal article" date="2010" name="Nature">
        <title>The Ectocarpus genome and the independent evolution of multicellularity in brown algae.</title>
        <authorList>
            <person name="Cock J.M."/>
            <person name="Sterck L."/>
            <person name="Rouze P."/>
            <person name="Scornet D."/>
            <person name="Allen A.E."/>
            <person name="Amoutzias G."/>
            <person name="Anthouard V."/>
            <person name="Artiguenave F."/>
            <person name="Aury J.M."/>
            <person name="Badger J.H."/>
            <person name="Beszteri B."/>
            <person name="Billiau K."/>
            <person name="Bonnet E."/>
            <person name="Bothwell J.H."/>
            <person name="Bowler C."/>
            <person name="Boyen C."/>
            <person name="Brownlee C."/>
            <person name="Carrano C.J."/>
            <person name="Charrier B."/>
            <person name="Cho G.Y."/>
            <person name="Coelho S.M."/>
            <person name="Collen J."/>
            <person name="Corre E."/>
            <person name="Da Silva C."/>
            <person name="Delage L."/>
            <person name="Delaroque N."/>
            <person name="Dittami S.M."/>
            <person name="Doulbeau S."/>
            <person name="Elias M."/>
            <person name="Farnham G."/>
            <person name="Gachon C.M."/>
            <person name="Gschloessl B."/>
            <person name="Heesch S."/>
            <person name="Jabbari K."/>
            <person name="Jubin C."/>
            <person name="Kawai H."/>
            <person name="Kimura K."/>
            <person name="Kloareg B."/>
            <person name="Kupper F.C."/>
            <person name="Lang D."/>
            <person name="Le Bail A."/>
            <person name="Leblanc C."/>
            <person name="Lerouge P."/>
            <person name="Lohr M."/>
            <person name="Lopez P.J."/>
            <person name="Martens C."/>
            <person name="Maumus F."/>
            <person name="Michel G."/>
            <person name="Miranda-Saavedra D."/>
            <person name="Morales J."/>
            <person name="Moreau H."/>
            <person name="Motomura T."/>
            <person name="Nagasato C."/>
            <person name="Napoli C.A."/>
            <person name="Nelson D.R."/>
            <person name="Nyvall-Collen P."/>
            <person name="Peters A.F."/>
            <person name="Pommier C."/>
            <person name="Potin P."/>
            <person name="Poulain J."/>
            <person name="Quesneville H."/>
            <person name="Read B."/>
            <person name="Rensing S.A."/>
            <person name="Ritter A."/>
            <person name="Rousvoal S."/>
            <person name="Samanta M."/>
            <person name="Samson G."/>
            <person name="Schroeder D.C."/>
            <person name="Segurens B."/>
            <person name="Strittmatter M."/>
            <person name="Tonon T."/>
            <person name="Tregear J.W."/>
            <person name="Valentin K."/>
            <person name="von Dassow P."/>
            <person name="Yamagishi T."/>
            <person name="Van de Peer Y."/>
            <person name="Wincker P."/>
        </authorList>
    </citation>
    <scope>NUCLEOTIDE SEQUENCE [LARGE SCALE GENOMIC DNA]</scope>
    <source>
        <strain evidence="4">Ec32 / CCAP1310/4</strain>
    </source>
</reference>
<gene>
    <name evidence="3" type="ORF">Esi_0123_0018</name>
</gene>
<dbReference type="Gene3D" id="1.10.167.10">
    <property type="entry name" value="Regulator of G-protein Signalling 4, domain 2"/>
    <property type="match status" value="1"/>
</dbReference>
<evidence type="ECO:0000259" key="2">
    <source>
        <dbReference type="PROSITE" id="PS50132"/>
    </source>
</evidence>
<feature type="region of interest" description="Disordered" evidence="1">
    <location>
        <begin position="285"/>
        <end position="346"/>
    </location>
</feature>
<dbReference type="OrthoDB" id="196547at2759"/>
<name>D7FIR7_ECTSI</name>
<dbReference type="InParanoid" id="D7FIR7"/>
<evidence type="ECO:0000256" key="1">
    <source>
        <dbReference type="SAM" id="MobiDB-lite"/>
    </source>
</evidence>
<dbReference type="Proteomes" id="UP000002630">
    <property type="component" value="Linkage Group LG08"/>
</dbReference>
<dbReference type="InterPro" id="IPR036305">
    <property type="entry name" value="RGS_sf"/>
</dbReference>
<dbReference type="AlphaFoldDB" id="D7FIR7"/>
<sequence>MMKIVGNDEYLWSYTKGFAQLPSPAQLKASLAEQLSVDQLRDEFRRYIKTKVAQELVDFYLDSLDREEVAGFFERQAATMRIVDQYIKEGARDQVNVSGACREKILATDVTAFDIFDEARAEVLAVMETNFRRDFVTTEGFRRILNASKQEQRELRLLRAGGMLPLGTPSPGSSSADKTPSSSASPHTAAAAAMRGEGSEKPVGSDDTPSIDSLRGLYVKSRSDPEGLAHSNKRGFGGSGGGREPGTVKLLGRSHSTAAAWTGQFTGAASRAGQTHSNVNRLYRGGTGNWSSEGVPRDGIVEDSPAAAPARPGDAAVDSATDPHRPQQAADAGATDPQSEASVVPKRDVTAQQLGLRLAALAAAAGAGPLVSDNAESGGGGGGYGDLEVGVEGLDVLSSWSTDESPDWVRFSDWIRNGSGPAEGEGEGAEGGGGASWTWDVNRGLSVSDGGSPETGRRGRSWGSGGSSWSKHSGQEV</sequence>
<proteinExistence type="predicted"/>
<dbReference type="SMART" id="SM00315">
    <property type="entry name" value="RGS"/>
    <property type="match status" value="1"/>
</dbReference>
<evidence type="ECO:0000313" key="4">
    <source>
        <dbReference type="Proteomes" id="UP000002630"/>
    </source>
</evidence>
<feature type="compositionally biased region" description="Low complexity" evidence="1">
    <location>
        <begin position="162"/>
        <end position="193"/>
    </location>
</feature>
<dbReference type="Pfam" id="PF00615">
    <property type="entry name" value="RGS"/>
    <property type="match status" value="1"/>
</dbReference>
<dbReference type="InterPro" id="IPR016137">
    <property type="entry name" value="RGS"/>
</dbReference>
<dbReference type="PROSITE" id="PS50132">
    <property type="entry name" value="RGS"/>
    <property type="match status" value="1"/>
</dbReference>
<accession>D7FIR7</accession>
<keyword evidence="4" id="KW-1185">Reference proteome</keyword>
<feature type="region of interest" description="Disordered" evidence="1">
    <location>
        <begin position="417"/>
        <end position="477"/>
    </location>
</feature>